<dbReference type="GO" id="GO:0009055">
    <property type="term" value="F:electron transfer activity"/>
    <property type="evidence" value="ECO:0007669"/>
    <property type="project" value="InterPro"/>
</dbReference>
<keyword evidence="7" id="KW-0472">Membrane</keyword>
<dbReference type="RefSeq" id="WP_316432186.1">
    <property type="nucleotide sequence ID" value="NZ_CP053586.1"/>
</dbReference>
<dbReference type="InterPro" id="IPR036909">
    <property type="entry name" value="Cyt_c-like_dom_sf"/>
</dbReference>
<dbReference type="InterPro" id="IPR009056">
    <property type="entry name" value="Cyt_c-like_dom"/>
</dbReference>
<keyword evidence="2 6" id="KW-0349">Heme</keyword>
<organism evidence="9">
    <name type="scientific">Leptolyngbya sp. NK1-12</name>
    <dbReference type="NCBI Taxonomy" id="2547451"/>
    <lineage>
        <taxon>Bacteria</taxon>
        <taxon>Bacillati</taxon>
        <taxon>Cyanobacteriota</taxon>
        <taxon>Cyanophyceae</taxon>
        <taxon>Leptolyngbyales</taxon>
        <taxon>Leptolyngbyaceae</taxon>
        <taxon>Leptolyngbya group</taxon>
        <taxon>Leptolyngbya</taxon>
    </lineage>
</organism>
<dbReference type="Gene3D" id="1.10.760.10">
    <property type="entry name" value="Cytochrome c-like domain"/>
    <property type="match status" value="1"/>
</dbReference>
<gene>
    <name evidence="9" type="ORF">HJG54_26300</name>
</gene>
<evidence type="ECO:0000256" key="7">
    <source>
        <dbReference type="SAM" id="Phobius"/>
    </source>
</evidence>
<feature type="transmembrane region" description="Helical" evidence="7">
    <location>
        <begin position="20"/>
        <end position="39"/>
    </location>
</feature>
<proteinExistence type="predicted"/>
<keyword evidence="1" id="KW-0813">Transport</keyword>
<sequence length="129" mass="14027">MAKELLDNQIATTDISVQKAAWIVLAVLVALLVVTLMFYQSRRSDPYVQHVLGLNGNPAQGQVIFQLNCAGCHGVAADGRVGPSLHHVASRKSRIGLIHQVTSGKTPPMPQFQPSPQEMADLLEYLQTL</sequence>
<evidence type="ECO:0000256" key="5">
    <source>
        <dbReference type="ARBA" id="ARBA00023004"/>
    </source>
</evidence>
<dbReference type="PANTHER" id="PTHR37823:SF1">
    <property type="entry name" value="CYTOCHROME C-553-LIKE"/>
    <property type="match status" value="1"/>
</dbReference>
<dbReference type="InterPro" id="IPR051811">
    <property type="entry name" value="Cytochrome_c550/c551-like"/>
</dbReference>
<dbReference type="PROSITE" id="PS51007">
    <property type="entry name" value="CYTC"/>
    <property type="match status" value="1"/>
</dbReference>
<evidence type="ECO:0000256" key="4">
    <source>
        <dbReference type="ARBA" id="ARBA00022982"/>
    </source>
</evidence>
<dbReference type="EMBL" id="CP053586">
    <property type="protein sequence ID" value="WNZ25994.1"/>
    <property type="molecule type" value="Genomic_DNA"/>
</dbReference>
<keyword evidence="4" id="KW-0249">Electron transport</keyword>
<keyword evidence="7" id="KW-0812">Transmembrane</keyword>
<keyword evidence="5 6" id="KW-0408">Iron</keyword>
<keyword evidence="3 6" id="KW-0479">Metal-binding</keyword>
<dbReference type="SUPFAM" id="SSF46626">
    <property type="entry name" value="Cytochrome c"/>
    <property type="match status" value="1"/>
</dbReference>
<dbReference type="AlphaFoldDB" id="A0AA97AIW8"/>
<dbReference type="Pfam" id="PF13442">
    <property type="entry name" value="Cytochrome_CBB3"/>
    <property type="match status" value="1"/>
</dbReference>
<evidence type="ECO:0000256" key="1">
    <source>
        <dbReference type="ARBA" id="ARBA00022448"/>
    </source>
</evidence>
<dbReference type="PANTHER" id="PTHR37823">
    <property type="entry name" value="CYTOCHROME C-553-LIKE"/>
    <property type="match status" value="1"/>
</dbReference>
<keyword evidence="7" id="KW-1133">Transmembrane helix</keyword>
<evidence type="ECO:0000256" key="6">
    <source>
        <dbReference type="PROSITE-ProRule" id="PRU00433"/>
    </source>
</evidence>
<feature type="domain" description="Cytochrome c" evidence="8">
    <location>
        <begin position="56"/>
        <end position="129"/>
    </location>
</feature>
<evidence type="ECO:0000256" key="3">
    <source>
        <dbReference type="ARBA" id="ARBA00022723"/>
    </source>
</evidence>
<reference evidence="9" key="1">
    <citation type="submission" date="2020-05" db="EMBL/GenBank/DDBJ databases">
        <authorList>
            <person name="Zhu T."/>
            <person name="Keshari N."/>
            <person name="Lu X."/>
        </authorList>
    </citation>
    <scope>NUCLEOTIDE SEQUENCE</scope>
    <source>
        <strain evidence="9">NK1-12</strain>
    </source>
</reference>
<evidence type="ECO:0000256" key="2">
    <source>
        <dbReference type="ARBA" id="ARBA00022617"/>
    </source>
</evidence>
<accession>A0AA97AIW8</accession>
<name>A0AA97AIW8_9CYAN</name>
<protein>
    <submittedName>
        <fullName evidence="9">Cytochrome c</fullName>
    </submittedName>
</protein>
<evidence type="ECO:0000313" key="9">
    <source>
        <dbReference type="EMBL" id="WNZ25994.1"/>
    </source>
</evidence>
<evidence type="ECO:0000259" key="8">
    <source>
        <dbReference type="PROSITE" id="PS51007"/>
    </source>
</evidence>
<dbReference type="GO" id="GO:0046872">
    <property type="term" value="F:metal ion binding"/>
    <property type="evidence" value="ECO:0007669"/>
    <property type="project" value="UniProtKB-KW"/>
</dbReference>
<dbReference type="GO" id="GO:0020037">
    <property type="term" value="F:heme binding"/>
    <property type="evidence" value="ECO:0007669"/>
    <property type="project" value="InterPro"/>
</dbReference>